<keyword evidence="3" id="KW-1185">Reference proteome</keyword>
<accession>A0A087SW30</accession>
<reference evidence="2 3" key="1">
    <citation type="submission" date="2013-11" db="EMBL/GenBank/DDBJ databases">
        <title>Genome sequencing of Stegodyphus mimosarum.</title>
        <authorList>
            <person name="Bechsgaard J."/>
        </authorList>
    </citation>
    <scope>NUCLEOTIDE SEQUENCE [LARGE SCALE GENOMIC DNA]</scope>
</reference>
<gene>
    <name evidence="2" type="ORF">X975_22689</name>
</gene>
<dbReference type="InterPro" id="IPR050473">
    <property type="entry name" value="A2M/Complement_sys"/>
</dbReference>
<feature type="domain" description="Alpha-2-macroglobulin bait region" evidence="1">
    <location>
        <begin position="16"/>
        <end position="131"/>
    </location>
</feature>
<dbReference type="Gene3D" id="2.60.40.1930">
    <property type="match status" value="1"/>
</dbReference>
<dbReference type="InterPro" id="IPR011625">
    <property type="entry name" value="A2M_N_BRD"/>
</dbReference>
<name>A0A087SW30_STEMI</name>
<feature type="non-terminal residue" evidence="2">
    <location>
        <position position="165"/>
    </location>
</feature>
<evidence type="ECO:0000259" key="1">
    <source>
        <dbReference type="SMART" id="SM01359"/>
    </source>
</evidence>
<dbReference type="EMBL" id="KK112213">
    <property type="protein sequence ID" value="KFM57069.1"/>
    <property type="molecule type" value="Genomic_DNA"/>
</dbReference>
<dbReference type="PANTHER" id="PTHR11412">
    <property type="entry name" value="MACROGLOBULIN / COMPLEMENT"/>
    <property type="match status" value="1"/>
</dbReference>
<dbReference type="Gene3D" id="6.20.50.160">
    <property type="match status" value="1"/>
</dbReference>
<organism evidence="2 3">
    <name type="scientific">Stegodyphus mimosarum</name>
    <name type="common">African social velvet spider</name>
    <dbReference type="NCBI Taxonomy" id="407821"/>
    <lineage>
        <taxon>Eukaryota</taxon>
        <taxon>Metazoa</taxon>
        <taxon>Ecdysozoa</taxon>
        <taxon>Arthropoda</taxon>
        <taxon>Chelicerata</taxon>
        <taxon>Arachnida</taxon>
        <taxon>Araneae</taxon>
        <taxon>Araneomorphae</taxon>
        <taxon>Entelegynae</taxon>
        <taxon>Eresoidea</taxon>
        <taxon>Eresidae</taxon>
        <taxon>Stegodyphus</taxon>
    </lineage>
</organism>
<dbReference type="STRING" id="407821.A0A087SW30"/>
<dbReference type="Pfam" id="PF07703">
    <property type="entry name" value="A2M_BRD"/>
    <property type="match status" value="1"/>
</dbReference>
<dbReference type="Proteomes" id="UP000054359">
    <property type="component" value="Unassembled WGS sequence"/>
</dbReference>
<sequence length="165" mass="19013">MSRGRNVEQSFHNETFYLKEDKSEGDKNGWFSDSRNGDSILPPNVGEYIFSFTPKATMSPIARLLVFFVRQNGEIVADSKTFRVQKCLMNKVRLNFPHKKQYPSTEATMLLSASPFSVCGISLVDKNIQILSKDTQFNDEKLFKWMESHDVDSDTEPHRARKHQC</sequence>
<proteinExistence type="predicted"/>
<dbReference type="SMART" id="SM01359">
    <property type="entry name" value="A2M_N_2"/>
    <property type="match status" value="1"/>
</dbReference>
<evidence type="ECO:0000313" key="3">
    <source>
        <dbReference type="Proteomes" id="UP000054359"/>
    </source>
</evidence>
<dbReference type="PANTHER" id="PTHR11412:SF171">
    <property type="entry name" value="PREGNANCY ZONE PROTEIN-LIKE PROTEIN"/>
    <property type="match status" value="1"/>
</dbReference>
<dbReference type="AlphaFoldDB" id="A0A087SW30"/>
<protein>
    <submittedName>
        <fullName evidence="2">Alpha-2-macroglobulin</fullName>
    </submittedName>
</protein>
<evidence type="ECO:0000313" key="2">
    <source>
        <dbReference type="EMBL" id="KFM57069.1"/>
    </source>
</evidence>
<dbReference type="OrthoDB" id="6433395at2759"/>